<proteinExistence type="predicted"/>
<evidence type="ECO:0000256" key="1">
    <source>
        <dbReference type="PROSITE-ProRule" id="PRU00076"/>
    </source>
</evidence>
<feature type="disulfide bond" evidence="1">
    <location>
        <begin position="548"/>
        <end position="557"/>
    </location>
</feature>
<evidence type="ECO:0000313" key="5">
    <source>
        <dbReference type="EMBL" id="RMX55751.1"/>
    </source>
</evidence>
<dbReference type="InterPro" id="IPR000742">
    <property type="entry name" value="EGF"/>
</dbReference>
<protein>
    <recommendedName>
        <fullName evidence="4">EGF-like domain-containing protein</fullName>
    </recommendedName>
</protein>
<dbReference type="PANTHER" id="PTHR33834:SF2">
    <property type="entry name" value="SIGNALING PEPTIDE TAXIMIN 1"/>
    <property type="match status" value="1"/>
</dbReference>
<keyword evidence="2" id="KW-0472">Membrane</keyword>
<dbReference type="Pfam" id="PF00008">
    <property type="entry name" value="EGF"/>
    <property type="match status" value="2"/>
</dbReference>
<feature type="disulfide bond" evidence="1">
    <location>
        <begin position="910"/>
        <end position="919"/>
    </location>
</feature>
<name>A0A3M6UQ55_POCDA</name>
<reference evidence="5 6" key="1">
    <citation type="journal article" date="2018" name="Sci. Rep.">
        <title>Comparative analysis of the Pocillopora damicornis genome highlights role of immune system in coral evolution.</title>
        <authorList>
            <person name="Cunning R."/>
            <person name="Bay R.A."/>
            <person name="Gillette P."/>
            <person name="Baker A.C."/>
            <person name="Traylor-Knowles N."/>
        </authorList>
    </citation>
    <scope>NUCLEOTIDE SEQUENCE [LARGE SCALE GENOMIC DNA]</scope>
    <source>
        <strain evidence="5">RSMAS</strain>
        <tissue evidence="5">Whole animal</tissue>
    </source>
</reference>
<organism evidence="5 6">
    <name type="scientific">Pocillopora damicornis</name>
    <name type="common">Cauliflower coral</name>
    <name type="synonym">Millepora damicornis</name>
    <dbReference type="NCBI Taxonomy" id="46731"/>
    <lineage>
        <taxon>Eukaryota</taxon>
        <taxon>Metazoa</taxon>
        <taxon>Cnidaria</taxon>
        <taxon>Anthozoa</taxon>
        <taxon>Hexacorallia</taxon>
        <taxon>Scleractinia</taxon>
        <taxon>Astrocoeniina</taxon>
        <taxon>Pocilloporidae</taxon>
        <taxon>Pocillopora</taxon>
    </lineage>
</organism>
<feature type="transmembrane region" description="Helical" evidence="2">
    <location>
        <begin position="1112"/>
        <end position="1130"/>
    </location>
</feature>
<dbReference type="PROSITE" id="PS00022">
    <property type="entry name" value="EGF_1"/>
    <property type="match status" value="4"/>
</dbReference>
<dbReference type="EMBL" id="RCHS01001014">
    <property type="protein sequence ID" value="RMX55751.1"/>
    <property type="molecule type" value="Genomic_DNA"/>
</dbReference>
<dbReference type="OrthoDB" id="5975172at2759"/>
<feature type="signal peptide" evidence="3">
    <location>
        <begin position="1"/>
        <end position="17"/>
    </location>
</feature>
<feature type="domain" description="EGF-like" evidence="4">
    <location>
        <begin position="1215"/>
        <end position="1253"/>
    </location>
</feature>
<keyword evidence="1" id="KW-0245">EGF-like domain</keyword>
<feature type="disulfide bond" evidence="1">
    <location>
        <begin position="1243"/>
        <end position="1252"/>
    </location>
</feature>
<dbReference type="Gene3D" id="2.10.25.10">
    <property type="entry name" value="Laminin"/>
    <property type="match status" value="4"/>
</dbReference>
<dbReference type="InterPro" id="IPR055283">
    <property type="entry name" value="TAXIMIN_1/2"/>
</dbReference>
<keyword evidence="2" id="KW-1133">Transmembrane helix</keyword>
<comment type="caution">
    <text evidence="5">The sequence shown here is derived from an EMBL/GenBank/DDBJ whole genome shotgun (WGS) entry which is preliminary data.</text>
</comment>
<comment type="caution">
    <text evidence="1">Lacks conserved residue(s) required for the propagation of feature annotation.</text>
</comment>
<dbReference type="PANTHER" id="PTHR33834">
    <property type="entry name" value="SIGNALING PEPTIDE TAXIMIN 2"/>
    <property type="match status" value="1"/>
</dbReference>
<dbReference type="SMART" id="SM00181">
    <property type="entry name" value="EGF"/>
    <property type="match status" value="4"/>
</dbReference>
<feature type="chain" id="PRO_5017943014" description="EGF-like domain-containing protein" evidence="3">
    <location>
        <begin position="18"/>
        <end position="1485"/>
    </location>
</feature>
<feature type="domain" description="EGF-like" evidence="4">
    <location>
        <begin position="882"/>
        <end position="920"/>
    </location>
</feature>
<sequence length="1485" mass="165604">MECKNVLLLFVFQSITAFSTEEKSRSASHSSYFETHGNKQLLGYVVKRFDSPSLLSCGHECLRNSWCTSTNFRLGSSMEEDEGICELNRHNISVINDDTHFAEQEGITFSILLKGCLIEICLNGGSCLPNENKQTFSCFCEKPWTGDRCEIKSAALWNSSCKGIYNKNLGIQNKAYLLQIGNQSIWVYCHMKGLGRCDGNGWTLVMKMNGSKRTFHYDSNLWINKDTLNLEGGKSGFDLQETKLPTYWNTPFTKICLGMKIDGHIRYVAIARRAKSLYSLIADGEYRATSLGRDTWKWLIGSKVSLQPNCNKEGFNVKQTPENRGNLIWPKARIGILSNGQNSCATCDSRIGFGSGGRGDDNNTCGNEAARNNGDTNIKAMGYILIFMTSPSKGLPKTLLLEVLISAAMRSGKVLHLFFLFHSSTVFFSEGNSESDPRSSYFKTLRNKQLLGYAVKRFSSPSLLSCGQRCLMASWCTSTNFRLFSEKDGRGTCELNSHNISVSNENINFEDREQVTFSLRLKGCQLAFCLNGGSCLHEKENQTFSCSCQYPWTGDRCENKMGNSTCKEIYHNKLADGNKAYLLQIGSEKVPVYCHMTSLGECGGYGWTLVMKMNGSLRTFHYDDVLWSNYKPFNLEGGKTGFDSNETKLPTYWDTSFTRICLGMKIGEQENFTAINKSASSLYSLIADGKYRATSLGRNTWKKLIGSRASLQRNCNKEGFNAVGEDHSHSKARIGYIANQENDCHTCDSRIGFGTGGYHDDSNTCVLASFSMAYNNVMLFFLFLKSTTLIARGNSDLNSRSSYIKTQENKELMGFVVKRFDSPTLLSCSRQCLTNLWCSSINFKFSLKKDDKGTCELNKHDISVLNENVYFDDRDGVTFSLLLRGCQMTSCLNDGSCLPDEKRQTFSCACQQPWIGERCHVISLGACGEGEWTLVIKMNGSQGTFHYDSKLWSNNETFNIDGGKTGFDSEETKLPTYWNTSFTKICLGMKIGQRINFILINKQASSLYSLIADGNGRTTSLGRDTWKKLIGSRASLQSNCDQEGFNVKCDGPGRPKARIGILGNNENDCSSCDSRIGFGTGGKHDDSNTCGNEAKYVIRFCLVMRLPTTTEFLMFFLFQTAAIVASVGNWKSRYFHFKLQTNTQLVGYVVKRFDSRSLLSCSRECVKNLWCSSTNFKLSSEKDGEGACELNEHDIAVVDEPIKFVDQKGVVFSLLLKGCLFSGCFNGGSCLPNGEKQTYSCSCKLPWTGDRCDIKMTATTCKEIYDNKFANDNRAYPLQVDSRSFFVYCHLTSLGACGGGGWTLVMKIDGSKLTFHYDANIWSNKETLSLDGGKTGFDSQETKLPTYWNTSFTRICLGMKIGKQNNFIPIDKSASSLYSLIADGTYRATSLGRDTWKKLIGSQASLQLNCNKEGFNVRSFRYDRSKARIGIISNNERDCGSADSRIGFGTGGSPSNELTCGNRARFADHDNGDKFITAMGYILVQ</sequence>
<evidence type="ECO:0000256" key="2">
    <source>
        <dbReference type="SAM" id="Phobius"/>
    </source>
</evidence>
<dbReference type="PROSITE" id="PS50026">
    <property type="entry name" value="EGF_3"/>
    <property type="match status" value="4"/>
</dbReference>
<dbReference type="PROSITE" id="PS01186">
    <property type="entry name" value="EGF_2"/>
    <property type="match status" value="4"/>
</dbReference>
<feature type="disulfide bond" evidence="1">
    <location>
        <begin position="121"/>
        <end position="138"/>
    </location>
</feature>
<dbReference type="SUPFAM" id="SSF57196">
    <property type="entry name" value="EGF/Laminin"/>
    <property type="match status" value="4"/>
</dbReference>
<accession>A0A3M6UQ55</accession>
<feature type="disulfide bond" evidence="1">
    <location>
        <begin position="140"/>
        <end position="149"/>
    </location>
</feature>
<feature type="domain" description="EGF-like" evidence="4">
    <location>
        <begin position="112"/>
        <end position="150"/>
    </location>
</feature>
<feature type="disulfide bond" evidence="1">
    <location>
        <begin position="1224"/>
        <end position="1241"/>
    </location>
</feature>
<keyword evidence="3" id="KW-0732">Signal</keyword>
<evidence type="ECO:0000313" key="6">
    <source>
        <dbReference type="Proteomes" id="UP000275408"/>
    </source>
</evidence>
<dbReference type="Proteomes" id="UP000275408">
    <property type="component" value="Unassembled WGS sequence"/>
</dbReference>
<feature type="disulfide bond" evidence="1">
    <location>
        <begin position="891"/>
        <end position="908"/>
    </location>
</feature>
<evidence type="ECO:0000256" key="3">
    <source>
        <dbReference type="SAM" id="SignalP"/>
    </source>
</evidence>
<evidence type="ECO:0000259" key="4">
    <source>
        <dbReference type="PROSITE" id="PS50026"/>
    </source>
</evidence>
<feature type="disulfide bond" evidence="1">
    <location>
        <begin position="529"/>
        <end position="546"/>
    </location>
</feature>
<keyword evidence="2" id="KW-0812">Transmembrane</keyword>
<dbReference type="SMART" id="SM00473">
    <property type="entry name" value="PAN_AP"/>
    <property type="match status" value="4"/>
</dbReference>
<feature type="domain" description="EGF-like" evidence="4">
    <location>
        <begin position="520"/>
        <end position="558"/>
    </location>
</feature>
<dbReference type="InterPro" id="IPR003609">
    <property type="entry name" value="Pan_app"/>
</dbReference>
<keyword evidence="6" id="KW-1185">Reference proteome</keyword>
<keyword evidence="1" id="KW-1015">Disulfide bond</keyword>
<gene>
    <name evidence="5" type="ORF">pdam_00015510</name>
</gene>